<keyword evidence="1" id="KW-0813">Transport</keyword>
<dbReference type="GO" id="GO:0098796">
    <property type="term" value="C:membrane protein complex"/>
    <property type="evidence" value="ECO:0007669"/>
    <property type="project" value="UniProtKB-ARBA"/>
</dbReference>
<evidence type="ECO:0000256" key="4">
    <source>
        <dbReference type="SAM" id="MobiDB-lite"/>
    </source>
</evidence>
<dbReference type="GO" id="GO:0005524">
    <property type="term" value="F:ATP binding"/>
    <property type="evidence" value="ECO:0007669"/>
    <property type="project" value="UniProtKB-KW"/>
</dbReference>
<dbReference type="Gene3D" id="3.40.50.300">
    <property type="entry name" value="P-loop containing nucleotide triphosphate hydrolases"/>
    <property type="match status" value="1"/>
</dbReference>
<dbReference type="InterPro" id="IPR017911">
    <property type="entry name" value="MacB-like_ATP-bd"/>
</dbReference>
<dbReference type="InterPro" id="IPR003439">
    <property type="entry name" value="ABC_transporter-like_ATP-bd"/>
</dbReference>
<dbReference type="PROSITE" id="PS00211">
    <property type="entry name" value="ABC_TRANSPORTER_1"/>
    <property type="match status" value="1"/>
</dbReference>
<dbReference type="SUPFAM" id="SSF52540">
    <property type="entry name" value="P-loop containing nucleoside triphosphate hydrolases"/>
    <property type="match status" value="1"/>
</dbReference>
<keyword evidence="2" id="KW-0547">Nucleotide-binding</keyword>
<evidence type="ECO:0000313" key="6">
    <source>
        <dbReference type="EMBL" id="SCE84943.1"/>
    </source>
</evidence>
<dbReference type="GO" id="GO:0005886">
    <property type="term" value="C:plasma membrane"/>
    <property type="evidence" value="ECO:0007669"/>
    <property type="project" value="TreeGrafter"/>
</dbReference>
<keyword evidence="3 6" id="KW-0067">ATP-binding</keyword>
<dbReference type="InterPro" id="IPR027417">
    <property type="entry name" value="P-loop_NTPase"/>
</dbReference>
<evidence type="ECO:0000256" key="2">
    <source>
        <dbReference type="ARBA" id="ARBA00022741"/>
    </source>
</evidence>
<proteinExistence type="predicted"/>
<gene>
    <name evidence="6" type="ORF">GA0070214_102519</name>
</gene>
<dbReference type="EMBL" id="FMCS01000002">
    <property type="protein sequence ID" value="SCE84943.1"/>
    <property type="molecule type" value="Genomic_DNA"/>
</dbReference>
<evidence type="ECO:0000256" key="3">
    <source>
        <dbReference type="ARBA" id="ARBA00022840"/>
    </source>
</evidence>
<name>A0A1C4VLW0_9ACTN</name>
<organism evidence="6 7">
    <name type="scientific">Micromonospora chaiyaphumensis</name>
    <dbReference type="NCBI Taxonomy" id="307119"/>
    <lineage>
        <taxon>Bacteria</taxon>
        <taxon>Bacillati</taxon>
        <taxon>Actinomycetota</taxon>
        <taxon>Actinomycetes</taxon>
        <taxon>Micromonosporales</taxon>
        <taxon>Micromonosporaceae</taxon>
        <taxon>Micromonospora</taxon>
    </lineage>
</organism>
<dbReference type="AlphaFoldDB" id="A0A1C4VLW0"/>
<dbReference type="FunFam" id="3.40.50.300:FF:000032">
    <property type="entry name" value="Export ABC transporter ATP-binding protein"/>
    <property type="match status" value="1"/>
</dbReference>
<keyword evidence="7" id="KW-1185">Reference proteome</keyword>
<dbReference type="RefSeq" id="WP_091260988.1">
    <property type="nucleotide sequence ID" value="NZ_FMCS01000002.1"/>
</dbReference>
<dbReference type="PANTHER" id="PTHR24220:SF86">
    <property type="entry name" value="ABC TRANSPORTER ABCH.1"/>
    <property type="match status" value="1"/>
</dbReference>
<dbReference type="InterPro" id="IPR003593">
    <property type="entry name" value="AAA+_ATPase"/>
</dbReference>
<dbReference type="GO" id="GO:0022857">
    <property type="term" value="F:transmembrane transporter activity"/>
    <property type="evidence" value="ECO:0007669"/>
    <property type="project" value="TreeGrafter"/>
</dbReference>
<feature type="domain" description="ABC transporter" evidence="5">
    <location>
        <begin position="22"/>
        <end position="260"/>
    </location>
</feature>
<dbReference type="InterPro" id="IPR015854">
    <property type="entry name" value="ABC_transpr_LolD-like"/>
</dbReference>
<dbReference type="GO" id="GO:0016887">
    <property type="term" value="F:ATP hydrolysis activity"/>
    <property type="evidence" value="ECO:0007669"/>
    <property type="project" value="InterPro"/>
</dbReference>
<evidence type="ECO:0000256" key="1">
    <source>
        <dbReference type="ARBA" id="ARBA00022448"/>
    </source>
</evidence>
<evidence type="ECO:0000259" key="5">
    <source>
        <dbReference type="PROSITE" id="PS50893"/>
    </source>
</evidence>
<dbReference type="Pfam" id="PF00005">
    <property type="entry name" value="ABC_tran"/>
    <property type="match status" value="1"/>
</dbReference>
<reference evidence="7" key="1">
    <citation type="submission" date="2016-06" db="EMBL/GenBank/DDBJ databases">
        <authorList>
            <person name="Varghese N."/>
            <person name="Submissions Spin"/>
        </authorList>
    </citation>
    <scope>NUCLEOTIDE SEQUENCE [LARGE SCALE GENOMIC DNA]</scope>
    <source>
        <strain evidence="7">DSM 45246</strain>
    </source>
</reference>
<feature type="region of interest" description="Disordered" evidence="4">
    <location>
        <begin position="243"/>
        <end position="268"/>
    </location>
</feature>
<dbReference type="PANTHER" id="PTHR24220">
    <property type="entry name" value="IMPORT ATP-BINDING PROTEIN"/>
    <property type="match status" value="1"/>
</dbReference>
<evidence type="ECO:0000313" key="7">
    <source>
        <dbReference type="Proteomes" id="UP000199629"/>
    </source>
</evidence>
<dbReference type="InterPro" id="IPR017871">
    <property type="entry name" value="ABC_transporter-like_CS"/>
</dbReference>
<dbReference type="PROSITE" id="PS50893">
    <property type="entry name" value="ABC_TRANSPORTER_2"/>
    <property type="match status" value="1"/>
</dbReference>
<sequence length="268" mass="28321">MIGPLGNGADDRSTGSGHPPVLDVRELTKVYGEGEAAVHALRGVNLVVERGDYVAIMGSSGSGKSTLMNIVGCLDVPTSGRYLLDGVDVSRLNDRQLALVRNRLIGFVFQAFNLIPRTSALANVELPLAYAGVPAAERRRRALAALDMVGLAGRAGHEPNQLSGGQQQRVAVARALVTEPALVLADEPTGNLDSRSTADMLTIFDELNAAGRTIVLITHEPEVGSRARRLIKLFDGQISADVRQDGPAGAGGADRMLDQPTATMERIP</sequence>
<dbReference type="SMART" id="SM00382">
    <property type="entry name" value="AAA"/>
    <property type="match status" value="1"/>
</dbReference>
<protein>
    <submittedName>
        <fullName evidence="6">Putative ABC transport system ATP-binding protein</fullName>
    </submittedName>
</protein>
<accession>A0A1C4VLW0</accession>
<dbReference type="Proteomes" id="UP000199629">
    <property type="component" value="Unassembled WGS sequence"/>
</dbReference>
<dbReference type="CDD" id="cd03255">
    <property type="entry name" value="ABC_MJ0796_LolCDE_FtsE"/>
    <property type="match status" value="1"/>
</dbReference>
<feature type="region of interest" description="Disordered" evidence="4">
    <location>
        <begin position="1"/>
        <end position="20"/>
    </location>
</feature>